<keyword evidence="11" id="KW-0067">ATP-binding</keyword>
<evidence type="ECO:0000256" key="20">
    <source>
        <dbReference type="SAM" id="MobiDB-lite"/>
    </source>
</evidence>
<evidence type="ECO:0000256" key="11">
    <source>
        <dbReference type="ARBA" id="ARBA00022840"/>
    </source>
</evidence>
<evidence type="ECO:0000256" key="19">
    <source>
        <dbReference type="ARBA" id="ARBA00083139"/>
    </source>
</evidence>
<dbReference type="PROSITE" id="PS00211">
    <property type="entry name" value="ABC_TRANSPORTER_1"/>
    <property type="match status" value="1"/>
</dbReference>
<feature type="region of interest" description="Disordered" evidence="20">
    <location>
        <begin position="1374"/>
        <end position="1403"/>
    </location>
</feature>
<evidence type="ECO:0000256" key="12">
    <source>
        <dbReference type="ARBA" id="ARBA00022967"/>
    </source>
</evidence>
<feature type="transmembrane region" description="Helical" evidence="21">
    <location>
        <begin position="1480"/>
        <end position="1500"/>
    </location>
</feature>
<dbReference type="InterPro" id="IPR013525">
    <property type="entry name" value="ABC2_TM"/>
</dbReference>
<dbReference type="GO" id="GO:0051247">
    <property type="term" value="P:positive regulation of protein metabolic process"/>
    <property type="evidence" value="ECO:0007669"/>
    <property type="project" value="UniProtKB-ARBA"/>
</dbReference>
<feature type="transmembrane region" description="Helical" evidence="21">
    <location>
        <begin position="1916"/>
        <end position="1938"/>
    </location>
</feature>
<feature type="region of interest" description="Disordered" evidence="20">
    <location>
        <begin position="414"/>
        <end position="438"/>
    </location>
</feature>
<keyword evidence="14 21" id="KW-0472">Membrane</keyword>
<feature type="transmembrane region" description="Helical" evidence="21">
    <location>
        <begin position="1849"/>
        <end position="1873"/>
    </location>
</feature>
<evidence type="ECO:0000256" key="15">
    <source>
        <dbReference type="ARBA" id="ARBA00023180"/>
    </source>
</evidence>
<keyword evidence="9" id="KW-0547">Nucleotide-binding</keyword>
<dbReference type="Pfam" id="PF12698">
    <property type="entry name" value="ABC2_membrane_3"/>
    <property type="match status" value="2"/>
</dbReference>
<dbReference type="SMART" id="SM00382">
    <property type="entry name" value="AAA"/>
    <property type="match status" value="2"/>
</dbReference>
<dbReference type="Pfam" id="PF23321">
    <property type="entry name" value="R1_ABCA1"/>
    <property type="match status" value="1"/>
</dbReference>
<reference evidence="23" key="1">
    <citation type="journal article" date="2018" name="PLoS Negl. Trop. Dis.">
        <title>Sialome diversity of ticks revealed by RNAseq of single tick salivary glands.</title>
        <authorList>
            <person name="Perner J."/>
            <person name="Kropackova S."/>
            <person name="Kopacek P."/>
            <person name="Ribeiro J.M."/>
        </authorList>
    </citation>
    <scope>NUCLEOTIDE SEQUENCE</scope>
    <source>
        <strain evidence="23">Siblings of single egg batch collected in Ceske Budejovice</strain>
        <tissue evidence="23">Salivary glands</tissue>
    </source>
</reference>
<dbReference type="GO" id="GO:0005524">
    <property type="term" value="F:ATP binding"/>
    <property type="evidence" value="ECO:0007669"/>
    <property type="project" value="UniProtKB-KW"/>
</dbReference>
<feature type="transmembrane region" description="Helical" evidence="21">
    <location>
        <begin position="757"/>
        <end position="779"/>
    </location>
</feature>
<dbReference type="GO" id="GO:0005319">
    <property type="term" value="F:lipid transporter activity"/>
    <property type="evidence" value="ECO:0007669"/>
    <property type="project" value="TreeGrafter"/>
</dbReference>
<keyword evidence="10" id="KW-0967">Endosome</keyword>
<dbReference type="GO" id="GO:0010008">
    <property type="term" value="C:endosome membrane"/>
    <property type="evidence" value="ECO:0007669"/>
    <property type="project" value="UniProtKB-SubCell"/>
</dbReference>
<evidence type="ECO:0000256" key="3">
    <source>
        <dbReference type="ARBA" id="ARBA00008869"/>
    </source>
</evidence>
<keyword evidence="13 21" id="KW-1133">Transmembrane helix</keyword>
<dbReference type="GO" id="GO:0016887">
    <property type="term" value="F:ATP hydrolysis activity"/>
    <property type="evidence" value="ECO:0007669"/>
    <property type="project" value="InterPro"/>
</dbReference>
<evidence type="ECO:0000256" key="2">
    <source>
        <dbReference type="ARBA" id="ARBA00004608"/>
    </source>
</evidence>
<keyword evidence="5" id="KW-0488">Methylation</keyword>
<feature type="transmembrane region" description="Helical" evidence="21">
    <location>
        <begin position="1885"/>
        <end position="1904"/>
    </location>
</feature>
<dbReference type="InterPro" id="IPR003593">
    <property type="entry name" value="AAA+_ATPase"/>
</dbReference>
<dbReference type="InterPro" id="IPR003439">
    <property type="entry name" value="ABC_transporter-like_ATP-bd"/>
</dbReference>
<dbReference type="PANTHER" id="PTHR19229:SF36">
    <property type="entry name" value="ATP-BINDING CASSETTE SUB-FAMILY A MEMBER 2"/>
    <property type="match status" value="1"/>
</dbReference>
<dbReference type="Gene3D" id="3.40.50.300">
    <property type="entry name" value="P-loop containing nucleotide triphosphate hydrolases"/>
    <property type="match status" value="2"/>
</dbReference>
<sequence length="2440" mass="274934">MGFCLQLRLLLWKNYTLKKRKPLVLLFELVIPLVLFFILIGIRKKQPAYPVGSSSFPAFPLPSAGVIAVMQAFCDNGVRDSDGFATFPNSTVTSFLERLKNVSKHHNFFQPGFTLGEMDLIPSIFKTIVEDPVALHDRFAQAPAMRMDYFLKDPKELKEVLVNNLSLPSRDLDFLLNSSLDMKQVYLSVFGRQQEDLVNAASTSPQSPQSLPIPQALRRLVGGPFPAVPMGSPSSGTLSPMSLKHLSFLLRLMRSHHQEFALLLGVLRWTLDTDGRSWPPPRVDPEEAASSLVALLLSPEVLKISFCEDQDMPDVFTFNTSTVTEDFQELRSRYCNLTSKQADMLSMELKRQVNIKKVAETLALDQWNLTVAHKRISKLAADLHKFNLFETAVQEISELALELPQDACHTLKDTNSTAPVNASITDENATASESPEIIDKVKKTRPQYGLLRIWLGMQRMICGKVGKSPESVSGDGEDINLNDIGISEYQKEQIGILVHVLYSNPKVLYTPNNTAANSIVEKANETFELLDTVTQYAKKMLNISRDIRDYLAQNTSDHSLAVLRHIRENLRRYPLVFEVARSEALREFSLGGGGASVIEDKEAFVRRLDVIDNGACSWIALMSGLSLNMFRGFSTEEDLMAYFKGRAYFDNVTVLASVLFQMDANGSMPRHMSYTIRQNASFTPTTNLMRSRFWFPGPRNWGYEYYQFGFVWLQDILERAMVNLYTDKDVTEPGTYIHQFPYPCYIQDQFLFMIEHVMPLCMAISWVYSVAMLVQNVVYEKEKRLKEVMKTMGLNNAVHWLAWFITSFIQMTITAAVLTAVLKYGRVLTYSNPLIFFLVLETFVVANITFSFLVSVLYSKAKLAAACAGIVYFLTYVPYMYIAVREEAAHNNIPAWLKSLASLLSTTAFGLGAKYFAFYEEVGVGVQWANLSISPLEDDDFSLGHVAAMMLVDAFIYSLLVWYIENVHPGSYGLPRPWYFPLTHSYWFGGGRYEAEEVNSLRSFWRKLLHKHGAALSVTEEEQACAIDSRMLDSGYFEPDPTELPLGVCIDNLVKIYKDGKKLAVNRLSLNLYEGQITSFLGHNGAGKTTTMSILTGLFPPTSGYALIYGRDIRTEMDVIRQNMGMCPQHNVLFDELTVEEHLWFYARLKQTPDSNIKDETDKIIQDLSLPLKRHSKVDCLSGGMKRKLSVAIAFVGGSHVVILDEPTAGVDPYSRRAIWDLILKYKKERTILLSTHHMDEADVLGDRIAVISHGQLRCCGTSLFLKNNLGKGYHLTLVKQPPQHHSGDCGVESCERAVTSFIRRHVETASLVSETQHELHYILPLLELRKGSFEKLFSALEASLGFLGISSYGIKNTTLEEVFLKVAEEASRSDSESFDEPPKKPEVVSSSRSSRAPCAEEKQPLTDFGYSLSELSSGAGDEAGQWNGFSSPGEEAMGSWEGSGQRVEGKLLLLQQLSAILLKRYYCTRRNWKGLFSQILLPAFFVGVAMSVALTAPHVEDPPPLVLSPSRYYNYTQPRGNVVPYAFRDHPRPRWDSDADARQLAMTLRLPSGVGATCVLLWPINETIGIPVQPSQANYSDRSLDLDAFEPECRSVFVPGLPLDNFVPPLPTPESPTGTESEEGIAPPGMSSVARHSSKHVKSGQERFYPYCQCSSDKTNYVCETHGYRDPPMFQALTGDILLDISSQNEHEYYLYTTDMYRLRRYGAFSFGLSRAYVPPSFGKDAPALFQKIAVREVAKVWYNNKGYHAMPTYVNSINNAILRANLPPEKGHPSAYGITVINHPMTDTSFLLSKDQILQGTDVLIAIFIIVAMSFVPASFVLFLVYERYTKAKHLQIVSGVNPIVYWLANYFWDICSYVVPATCCVLILLIFDIPAYTSAKNFPAVLSLFLMYGWSITPVMYPVSFLFKEPSTAYIFLIVINLFVGITCIVTSFLLEVFSYDAYLGEVHHLLKTIFLMFPNYCLGRGLMDIAFNEYQNFFLFKTGRYDRMRSPFAWDLVTRNLLAMALSGMLFLILTLLLEFNFFLKPKKVCVPEGLNLEEDEDVRNERRRVLNGRANTDALCLMNLTKVYHARKLGKHLAVDRLCLRIPKGECFGLLGVNGAGKSTTFKMLTGDTEITSGDAFLNGYSVSRELNKAQRFIGYCPQFDALYDELTAKEHLRLYARFRGIPIKEENRVIEWTLQKLGLTSYADRVVGTYSGGNKRKLSTAIALLGGPPVIYLDEPTTGMDPYTRRFLWDLIQDLVRGGRSVILTSHSMEECEALCTRLAIMVNGHFKCLGSIQHLKNRFGEGYCITARTKGASHDAISAWFHRVFHNATLKEQHFNMLQYELKSENISLAYVFCQMEQALGELPIEEYSVCQNTLDNVFINFVKQQSERGREPGVWSAGKRNLVASGQRGRPPLPLDDTIGDSDEDEDIQQRLQRSQSHLAFLNMDVDC</sequence>
<feature type="transmembrane region" description="Helical" evidence="21">
    <location>
        <begin position="2005"/>
        <end position="2022"/>
    </location>
</feature>
<dbReference type="GO" id="GO:0140359">
    <property type="term" value="F:ABC-type transporter activity"/>
    <property type="evidence" value="ECO:0007669"/>
    <property type="project" value="InterPro"/>
</dbReference>
<evidence type="ECO:0000256" key="17">
    <source>
        <dbReference type="ARBA" id="ARBA00059684"/>
    </source>
</evidence>
<evidence type="ECO:0000256" key="18">
    <source>
        <dbReference type="ARBA" id="ARBA00068368"/>
    </source>
</evidence>
<dbReference type="InterPro" id="IPR026082">
    <property type="entry name" value="ABCA"/>
</dbReference>
<evidence type="ECO:0000256" key="9">
    <source>
        <dbReference type="ARBA" id="ARBA00022741"/>
    </source>
</evidence>
<evidence type="ECO:0000256" key="6">
    <source>
        <dbReference type="ARBA" id="ARBA00022553"/>
    </source>
</evidence>
<dbReference type="EMBL" id="GEGO01002329">
    <property type="protein sequence ID" value="JAR93075.1"/>
    <property type="molecule type" value="Transcribed_RNA"/>
</dbReference>
<evidence type="ECO:0000256" key="10">
    <source>
        <dbReference type="ARBA" id="ARBA00022753"/>
    </source>
</evidence>
<evidence type="ECO:0000256" key="4">
    <source>
        <dbReference type="ARBA" id="ARBA00022448"/>
    </source>
</evidence>
<dbReference type="FunFam" id="3.40.50.300:FF:000612">
    <property type="entry name" value="ATP-binding cassette, sub-family A (ABC1), member 2"/>
    <property type="match status" value="1"/>
</dbReference>
<evidence type="ECO:0000259" key="22">
    <source>
        <dbReference type="PROSITE" id="PS50893"/>
    </source>
</evidence>
<dbReference type="PANTHER" id="PTHR19229">
    <property type="entry name" value="ATP-BINDING CASSETTE TRANSPORTER SUBFAMILY A ABCA"/>
    <property type="match status" value="1"/>
</dbReference>
<dbReference type="InterPro" id="IPR027417">
    <property type="entry name" value="P-loop_NTPase"/>
</dbReference>
<proteinExistence type="inferred from homology"/>
<evidence type="ECO:0000313" key="23">
    <source>
        <dbReference type="EMBL" id="JAR93075.1"/>
    </source>
</evidence>
<dbReference type="GO" id="GO:0010556">
    <property type="term" value="P:regulation of macromolecule biosynthetic process"/>
    <property type="evidence" value="ECO:0007669"/>
    <property type="project" value="UniProtKB-ARBA"/>
</dbReference>
<keyword evidence="7 21" id="KW-0812">Transmembrane</keyword>
<feature type="compositionally biased region" description="Polar residues" evidence="20">
    <location>
        <begin position="414"/>
        <end position="433"/>
    </location>
</feature>
<comment type="similarity">
    <text evidence="3">Belongs to the ABC transporter superfamily. ABCA family.</text>
</comment>
<evidence type="ECO:0000256" key="7">
    <source>
        <dbReference type="ARBA" id="ARBA00022692"/>
    </source>
</evidence>
<feature type="domain" description="ABC transporter" evidence="22">
    <location>
        <begin position="2064"/>
        <end position="2299"/>
    </location>
</feature>
<dbReference type="CDD" id="cd03263">
    <property type="entry name" value="ABC_subfamily_A"/>
    <property type="match status" value="2"/>
</dbReference>
<feature type="region of interest" description="Disordered" evidence="20">
    <location>
        <begin position="2382"/>
        <end position="2418"/>
    </location>
</feature>
<dbReference type="InterPro" id="IPR017871">
    <property type="entry name" value="ABC_transporter-like_CS"/>
</dbReference>
<feature type="compositionally biased region" description="Basic and acidic residues" evidence="20">
    <location>
        <begin position="1374"/>
        <end position="1387"/>
    </location>
</feature>
<evidence type="ECO:0000256" key="5">
    <source>
        <dbReference type="ARBA" id="ARBA00022481"/>
    </source>
</evidence>
<comment type="subcellular location">
    <subcellularLocation>
        <location evidence="2">Endosome membrane</location>
    </subcellularLocation>
    <subcellularLocation>
        <location evidence="1">Lysosome membrane</location>
        <topology evidence="1">Multi-pass membrane protein</topology>
    </subcellularLocation>
</comment>
<keyword evidence="6" id="KW-0597">Phosphoprotein</keyword>
<keyword evidence="8" id="KW-0677">Repeat</keyword>
<dbReference type="InterPro" id="IPR056264">
    <property type="entry name" value="R2_ABCA1-4-like"/>
</dbReference>
<evidence type="ECO:0000256" key="16">
    <source>
        <dbReference type="ARBA" id="ARBA00023228"/>
    </source>
</evidence>
<organism evidence="23">
    <name type="scientific">Ixodes ricinus</name>
    <name type="common">Common tick</name>
    <name type="synonym">Acarus ricinus</name>
    <dbReference type="NCBI Taxonomy" id="34613"/>
    <lineage>
        <taxon>Eukaryota</taxon>
        <taxon>Metazoa</taxon>
        <taxon>Ecdysozoa</taxon>
        <taxon>Arthropoda</taxon>
        <taxon>Chelicerata</taxon>
        <taxon>Arachnida</taxon>
        <taxon>Acari</taxon>
        <taxon>Parasitiformes</taxon>
        <taxon>Ixodida</taxon>
        <taxon>Ixodoidea</taxon>
        <taxon>Ixodidae</taxon>
        <taxon>Ixodinae</taxon>
        <taxon>Ixodes</taxon>
    </lineage>
</organism>
<keyword evidence="16" id="KW-0458">Lysosome</keyword>
<accession>A0A147BRR5</accession>
<protein>
    <recommendedName>
        <fullName evidence="18">ATP-binding cassette sub-family A member 2</fullName>
    </recommendedName>
    <alternativeName>
        <fullName evidence="19">ATP-binding cassette transporter 2</fullName>
    </alternativeName>
</protein>
<feature type="transmembrane region" description="Helical" evidence="21">
    <location>
        <begin position="943"/>
        <end position="964"/>
    </location>
</feature>
<name>A0A147BRR5_IXORI</name>
<feature type="region of interest" description="Disordered" evidence="20">
    <location>
        <begin position="1608"/>
        <end position="1635"/>
    </location>
</feature>
<evidence type="ECO:0000256" key="8">
    <source>
        <dbReference type="ARBA" id="ARBA00022737"/>
    </source>
</evidence>
<feature type="transmembrane region" description="Helical" evidence="21">
    <location>
        <begin position="800"/>
        <end position="822"/>
    </location>
</feature>
<dbReference type="SUPFAM" id="SSF52540">
    <property type="entry name" value="P-loop containing nucleoside triphosphate hydrolases"/>
    <property type="match status" value="2"/>
</dbReference>
<feature type="transmembrane region" description="Helical" evidence="21">
    <location>
        <begin position="23"/>
        <end position="42"/>
    </location>
</feature>
<dbReference type="Pfam" id="PF00005">
    <property type="entry name" value="ABC_tran"/>
    <property type="match status" value="2"/>
</dbReference>
<evidence type="ECO:0000256" key="1">
    <source>
        <dbReference type="ARBA" id="ARBA00004155"/>
    </source>
</evidence>
<dbReference type="GO" id="GO:0005765">
    <property type="term" value="C:lysosomal membrane"/>
    <property type="evidence" value="ECO:0007669"/>
    <property type="project" value="UniProtKB-SubCell"/>
</dbReference>
<feature type="region of interest" description="Disordered" evidence="20">
    <location>
        <begin position="1420"/>
        <end position="1442"/>
    </location>
</feature>
<feature type="transmembrane region" description="Helical" evidence="21">
    <location>
        <begin position="834"/>
        <end position="856"/>
    </location>
</feature>
<dbReference type="PROSITE" id="PS50893">
    <property type="entry name" value="ABC_TRANSPORTER_2"/>
    <property type="match status" value="2"/>
</dbReference>
<keyword evidence="4" id="KW-0813">Transport</keyword>
<feature type="transmembrane region" description="Helical" evidence="21">
    <location>
        <begin position="1805"/>
        <end position="1828"/>
    </location>
</feature>
<evidence type="ECO:0000256" key="21">
    <source>
        <dbReference type="SAM" id="Phobius"/>
    </source>
</evidence>
<keyword evidence="12" id="KW-1278">Translocase</keyword>
<feature type="transmembrane region" description="Helical" evidence="21">
    <location>
        <begin position="863"/>
        <end position="882"/>
    </location>
</feature>
<feature type="domain" description="ABC transporter" evidence="22">
    <location>
        <begin position="1048"/>
        <end position="1279"/>
    </location>
</feature>
<dbReference type="FunFam" id="3.40.50.300:FF:000511">
    <property type="entry name" value="ATP-binding cassette, sub-family A (ABC1), member 2"/>
    <property type="match status" value="1"/>
</dbReference>
<comment type="function">
    <text evidence="17">Probable lipid transporter that modulates cholesterol sequestration in the late endosome/lysosome by regulating the intracellular sphingolipid metabolism, in turn participates in cholesterol homeostasis. May alter the transbilayer distribution of ceramide in the intraluminal membrane lipid bilayer, favoring its retention in the outer leaflet that results in increased acid ceramidase activity in the late endosome/lysosome, facilitating ceramide deacylation to sphingosine leading to the sequestration of free cholesterol in lysosomes. In addition regulates amyloid-beta production either by activating a signaling pathway that regulates amyloid precursor protein transcription through the modulation of sphingolipid metabolism or through its role in gamma-secretase processing of APP. May play a role in myelin formation.</text>
</comment>
<evidence type="ECO:0000256" key="14">
    <source>
        <dbReference type="ARBA" id="ARBA00023136"/>
    </source>
</evidence>
<keyword evidence="15" id="KW-0325">Glycoprotein</keyword>
<evidence type="ECO:0000256" key="13">
    <source>
        <dbReference type="ARBA" id="ARBA00022989"/>
    </source>
</evidence>